<comment type="caution">
    <text evidence="1">The sequence shown here is derived from an EMBL/GenBank/DDBJ whole genome shotgun (WGS) entry which is preliminary data.</text>
</comment>
<dbReference type="InterPro" id="IPR014956">
    <property type="entry name" value="ParBc_2"/>
</dbReference>
<dbReference type="Proteomes" id="UP001139353">
    <property type="component" value="Unassembled WGS sequence"/>
</dbReference>
<name>A0A9X1YMR1_9BURK</name>
<keyword evidence="2" id="KW-1185">Reference proteome</keyword>
<dbReference type="AlphaFoldDB" id="A0A9X1YMR1"/>
<gene>
    <name evidence="1" type="ORF">LPC04_25875</name>
</gene>
<reference evidence="1" key="1">
    <citation type="submission" date="2021-11" db="EMBL/GenBank/DDBJ databases">
        <title>BS-T2-15 a new species belonging to the Comamonadaceae family isolated from the soil of a French oak forest.</title>
        <authorList>
            <person name="Mieszkin S."/>
            <person name="Alain K."/>
        </authorList>
    </citation>
    <scope>NUCLEOTIDE SEQUENCE</scope>
    <source>
        <strain evidence="1">BS-T2-15</strain>
    </source>
</reference>
<sequence length="212" mass="24076">MSPTTHHHFVDAKLLDLHPTQMTAGFAEVALKRREWGGLSKKDRKQLLASHWFPAVLGPRGRSYIVDHHHLGLALHEEGVERVKLMVLDDLSYLAPTIFWRVMEQRNWVHPFDATGKRRPYTDIPARITDLVDDPHRSLAGMLRSAGGFAKDTSPFAEFLWADYLRPHIPRAQIRKTIDVALREAQGLAKSPLARYLPGWSGVMVVPPDARK</sequence>
<dbReference type="Gene3D" id="1.10.8.10">
    <property type="entry name" value="DNA helicase RuvA subunit, C-terminal domain"/>
    <property type="match status" value="1"/>
</dbReference>
<organism evidence="1 2">
    <name type="scientific">Scleromatobacter humisilvae</name>
    <dbReference type="NCBI Taxonomy" id="2897159"/>
    <lineage>
        <taxon>Bacteria</taxon>
        <taxon>Pseudomonadati</taxon>
        <taxon>Pseudomonadota</taxon>
        <taxon>Betaproteobacteria</taxon>
        <taxon>Burkholderiales</taxon>
        <taxon>Sphaerotilaceae</taxon>
        <taxon>Scleromatobacter</taxon>
    </lineage>
</organism>
<evidence type="ECO:0000313" key="2">
    <source>
        <dbReference type="Proteomes" id="UP001139353"/>
    </source>
</evidence>
<dbReference type="InterPro" id="IPR016932">
    <property type="entry name" value="UCP029669"/>
</dbReference>
<protein>
    <submittedName>
        <fullName evidence="1">Chromosome partitioning protein ParB</fullName>
    </submittedName>
</protein>
<proteinExistence type="predicted"/>
<evidence type="ECO:0000313" key="1">
    <source>
        <dbReference type="EMBL" id="MCK9689159.1"/>
    </source>
</evidence>
<dbReference type="Pfam" id="PF08857">
    <property type="entry name" value="ParBc_2"/>
    <property type="match status" value="1"/>
</dbReference>
<accession>A0A9X1YMR1</accession>
<dbReference type="RefSeq" id="WP_275685206.1">
    <property type="nucleotide sequence ID" value="NZ_JAJLJH010000012.1"/>
</dbReference>
<dbReference type="EMBL" id="JAJLJH010000012">
    <property type="protein sequence ID" value="MCK9689159.1"/>
    <property type="molecule type" value="Genomic_DNA"/>
</dbReference>
<dbReference type="Gene3D" id="3.90.1530.10">
    <property type="entry name" value="Conserved hypothetical protein from pyrococcus furiosus pfu- 392566-001, ParB domain"/>
    <property type="match status" value="1"/>
</dbReference>
<dbReference type="InterPro" id="IPR036086">
    <property type="entry name" value="ParB/Sulfiredoxin_sf"/>
</dbReference>
<dbReference type="PIRSF" id="PIRSF029669">
    <property type="entry name" value="UCP029669"/>
    <property type="match status" value="1"/>
</dbReference>
<dbReference type="CDD" id="cd16390">
    <property type="entry name" value="ParB_N_Srx_like"/>
    <property type="match status" value="1"/>
</dbReference>
<dbReference type="SUPFAM" id="SSF110849">
    <property type="entry name" value="ParB/Sulfiredoxin"/>
    <property type="match status" value="1"/>
</dbReference>